<reference evidence="2" key="1">
    <citation type="submission" date="2021-03" db="EMBL/GenBank/DDBJ databases">
        <title>Draft genome sequence of rust myrtle Austropuccinia psidii MF-1, a brazilian biotype.</title>
        <authorList>
            <person name="Quecine M.C."/>
            <person name="Pachon D.M.R."/>
            <person name="Bonatelli M.L."/>
            <person name="Correr F.H."/>
            <person name="Franceschini L.M."/>
            <person name="Leite T.F."/>
            <person name="Margarido G.R.A."/>
            <person name="Almeida C.A."/>
            <person name="Ferrarezi J.A."/>
            <person name="Labate C.A."/>
        </authorList>
    </citation>
    <scope>NUCLEOTIDE SEQUENCE</scope>
    <source>
        <strain evidence="2">MF-1</strain>
    </source>
</reference>
<sequence>MMKAFPSWNGHWDPKKPDRNNSGQLAQSHLVFICPTPLLGHHPMVTSLLNWSNFIIRPMKDGDSKRTFELGPNITMSCHPWDSNAKKKANYIPPQQYSPIPSMPCEQPLQQPTPGPSGTQWSQDLIC</sequence>
<feature type="region of interest" description="Disordered" evidence="1">
    <location>
        <begin position="85"/>
        <end position="127"/>
    </location>
</feature>
<comment type="caution">
    <text evidence="2">The sequence shown here is derived from an EMBL/GenBank/DDBJ whole genome shotgun (WGS) entry which is preliminary data.</text>
</comment>
<feature type="non-terminal residue" evidence="2">
    <location>
        <position position="127"/>
    </location>
</feature>
<evidence type="ECO:0000313" key="2">
    <source>
        <dbReference type="EMBL" id="MBW0508426.1"/>
    </source>
</evidence>
<keyword evidence="3" id="KW-1185">Reference proteome</keyword>
<organism evidence="2 3">
    <name type="scientific">Austropuccinia psidii MF-1</name>
    <dbReference type="NCBI Taxonomy" id="1389203"/>
    <lineage>
        <taxon>Eukaryota</taxon>
        <taxon>Fungi</taxon>
        <taxon>Dikarya</taxon>
        <taxon>Basidiomycota</taxon>
        <taxon>Pucciniomycotina</taxon>
        <taxon>Pucciniomycetes</taxon>
        <taxon>Pucciniales</taxon>
        <taxon>Sphaerophragmiaceae</taxon>
        <taxon>Austropuccinia</taxon>
    </lineage>
</organism>
<evidence type="ECO:0000256" key="1">
    <source>
        <dbReference type="SAM" id="MobiDB-lite"/>
    </source>
</evidence>
<dbReference type="EMBL" id="AVOT02020321">
    <property type="protein sequence ID" value="MBW0508426.1"/>
    <property type="molecule type" value="Genomic_DNA"/>
</dbReference>
<accession>A0A9Q3DQ50</accession>
<gene>
    <name evidence="2" type="ORF">O181_048141</name>
</gene>
<dbReference type="Proteomes" id="UP000765509">
    <property type="component" value="Unassembled WGS sequence"/>
</dbReference>
<name>A0A9Q3DQ50_9BASI</name>
<feature type="compositionally biased region" description="Polar residues" evidence="1">
    <location>
        <begin position="108"/>
        <end position="127"/>
    </location>
</feature>
<feature type="region of interest" description="Disordered" evidence="1">
    <location>
        <begin position="1"/>
        <end position="23"/>
    </location>
</feature>
<proteinExistence type="predicted"/>
<evidence type="ECO:0000313" key="3">
    <source>
        <dbReference type="Proteomes" id="UP000765509"/>
    </source>
</evidence>
<dbReference type="AlphaFoldDB" id="A0A9Q3DQ50"/>
<protein>
    <submittedName>
        <fullName evidence="2">Uncharacterized protein</fullName>
    </submittedName>
</protein>